<evidence type="ECO:0000313" key="1">
    <source>
        <dbReference type="EMBL" id="SFF39647.1"/>
    </source>
</evidence>
<proteinExistence type="predicted"/>
<gene>
    <name evidence="1" type="ORF">SAMN04488120_103192</name>
</gene>
<keyword evidence="2" id="KW-1185">Reference proteome</keyword>
<dbReference type="EMBL" id="FOOC01000003">
    <property type="protein sequence ID" value="SFF39647.1"/>
    <property type="molecule type" value="Genomic_DNA"/>
</dbReference>
<protein>
    <submittedName>
        <fullName evidence="1">Uncharacterized protein</fullName>
    </submittedName>
</protein>
<reference evidence="1 2" key="1">
    <citation type="submission" date="2016-10" db="EMBL/GenBank/DDBJ databases">
        <authorList>
            <person name="de Groot N.N."/>
        </authorList>
    </citation>
    <scope>NUCLEOTIDE SEQUENCE [LARGE SCALE GENOMIC DNA]</scope>
    <source>
        <strain evidence="1 2">DSM 23609</strain>
    </source>
</reference>
<name>A0A1I2IEY8_9GAMM</name>
<dbReference type="RefSeq" id="WP_143383627.1">
    <property type="nucleotide sequence ID" value="NZ_FOOC01000003.1"/>
</dbReference>
<dbReference type="Proteomes" id="UP000199771">
    <property type="component" value="Unassembled WGS sequence"/>
</dbReference>
<evidence type="ECO:0000313" key="2">
    <source>
        <dbReference type="Proteomes" id="UP000199771"/>
    </source>
</evidence>
<accession>A0A1I2IEY8</accession>
<dbReference type="AlphaFoldDB" id="A0A1I2IEY8"/>
<organism evidence="1 2">
    <name type="scientific">Fontimonas thermophila</name>
    <dbReference type="NCBI Taxonomy" id="1076937"/>
    <lineage>
        <taxon>Bacteria</taxon>
        <taxon>Pseudomonadati</taxon>
        <taxon>Pseudomonadota</taxon>
        <taxon>Gammaproteobacteria</taxon>
        <taxon>Nevskiales</taxon>
        <taxon>Nevskiaceae</taxon>
        <taxon>Fontimonas</taxon>
    </lineage>
</organism>
<sequence length="76" mass="8181">MTCPAPAFTHGSDRIDHHDALPIAAADDHGVAIQGPDGSLVELDWDTLRCEASRPAPFASLFRDLLIRAETCLRGV</sequence>